<dbReference type="InterPro" id="IPR015424">
    <property type="entry name" value="PyrdxlP-dep_Trfase"/>
</dbReference>
<dbReference type="Gene3D" id="3.40.640.10">
    <property type="entry name" value="Type I PLP-dependent aspartate aminotransferase-like (Major domain)"/>
    <property type="match status" value="1"/>
</dbReference>
<dbReference type="InterPro" id="IPR015422">
    <property type="entry name" value="PyrdxlP-dep_Trfase_small"/>
</dbReference>
<dbReference type="GO" id="GO:0030170">
    <property type="term" value="F:pyridoxal phosphate binding"/>
    <property type="evidence" value="ECO:0007669"/>
    <property type="project" value="InterPro"/>
</dbReference>
<dbReference type="Proteomes" id="UP000002774">
    <property type="component" value="Chromosome"/>
</dbReference>
<dbReference type="Gene3D" id="3.90.1150.10">
    <property type="entry name" value="Aspartate Aminotransferase, domain 1"/>
    <property type="match status" value="1"/>
</dbReference>
<evidence type="ECO:0000313" key="4">
    <source>
        <dbReference type="EMBL" id="EHQ30923.1"/>
    </source>
</evidence>
<evidence type="ECO:0000313" key="5">
    <source>
        <dbReference type="Proteomes" id="UP000002774"/>
    </source>
</evidence>
<keyword evidence="4" id="KW-0032">Aminotransferase</keyword>
<sequence>MEKQRELEDINNRYSGGENLDLKDILLKNRRLSYTEKLDYFSGFLKMLDSVQGNQYRRMIISPAGTEVEVIDKYDNTIRKMIMFGSNNYLGLANHPLVVEKVKKAINKYGIGIGGPPLLNGYTQLHAELENKLAVLKKKESVMLFSSGYNANVGLVSGLCSDKNDAFIYDEYSHASLYDGIKLAQVPSYAFKHNNTVDLETILRKTSDRLNQFVAVEGVYSMDGDMCPLDEIVKIARRYNAITILDDAHATLVLGDGGSGSAGMFETASCVDITMGTFSKAFAVTGGFVAGSKDLVEYLRYFARSYMFSASLSIPVVATVLACLEVIEAQPDLRIRLIENVGYAKEKLRKFGLVTDPKAAIIALRVPANMDIRKAAHIFHKNGIFINSIEYPAVPKHEQRFRISLMATHTYKQIDRLVEVVEQVWQQEQ</sequence>
<evidence type="ECO:0000256" key="1">
    <source>
        <dbReference type="ARBA" id="ARBA00001933"/>
    </source>
</evidence>
<dbReference type="STRING" id="714943.Mucpa_6874"/>
<dbReference type="AlphaFoldDB" id="H1Y3X8"/>
<feature type="domain" description="Aminotransferase class I/classII large" evidence="3">
    <location>
        <begin position="80"/>
        <end position="420"/>
    </location>
</feature>
<dbReference type="InterPro" id="IPR015421">
    <property type="entry name" value="PyrdxlP-dep_Trfase_major"/>
</dbReference>
<keyword evidence="5" id="KW-1185">Reference proteome</keyword>
<proteinExistence type="predicted"/>
<dbReference type="InterPro" id="IPR004839">
    <property type="entry name" value="Aminotransferase_I/II_large"/>
</dbReference>
<dbReference type="Pfam" id="PF00155">
    <property type="entry name" value="Aminotran_1_2"/>
    <property type="match status" value="1"/>
</dbReference>
<comment type="cofactor">
    <cofactor evidence="1">
        <name>pyridoxal 5'-phosphate</name>
        <dbReference type="ChEBI" id="CHEBI:597326"/>
    </cofactor>
</comment>
<evidence type="ECO:0000256" key="2">
    <source>
        <dbReference type="ARBA" id="ARBA00022679"/>
    </source>
</evidence>
<protein>
    <submittedName>
        <fullName evidence="4">Aminotransferase class I and II</fullName>
    </submittedName>
</protein>
<dbReference type="InterPro" id="IPR050087">
    <property type="entry name" value="AON_synthase_class-II"/>
</dbReference>
<dbReference type="RefSeq" id="WP_008513000.1">
    <property type="nucleotide sequence ID" value="NZ_CM001403.1"/>
</dbReference>
<dbReference type="HOGENOM" id="CLU_015846_11_0_10"/>
<accession>H1Y3X8</accession>
<organism evidence="4 5">
    <name type="scientific">Mucilaginibacter paludis DSM 18603</name>
    <dbReference type="NCBI Taxonomy" id="714943"/>
    <lineage>
        <taxon>Bacteria</taxon>
        <taxon>Pseudomonadati</taxon>
        <taxon>Bacteroidota</taxon>
        <taxon>Sphingobacteriia</taxon>
        <taxon>Sphingobacteriales</taxon>
        <taxon>Sphingobacteriaceae</taxon>
        <taxon>Mucilaginibacter</taxon>
    </lineage>
</organism>
<dbReference type="PANTHER" id="PTHR13693">
    <property type="entry name" value="CLASS II AMINOTRANSFERASE/8-AMINO-7-OXONONANOATE SYNTHASE"/>
    <property type="match status" value="1"/>
</dbReference>
<reference evidence="4" key="1">
    <citation type="submission" date="2011-09" db="EMBL/GenBank/DDBJ databases">
        <title>The permanent draft genome of Mucilaginibacter paludis DSM 18603.</title>
        <authorList>
            <consortium name="US DOE Joint Genome Institute (JGI-PGF)"/>
            <person name="Lucas S."/>
            <person name="Han J."/>
            <person name="Lapidus A."/>
            <person name="Bruce D."/>
            <person name="Goodwin L."/>
            <person name="Pitluck S."/>
            <person name="Peters L."/>
            <person name="Kyrpides N."/>
            <person name="Mavromatis K."/>
            <person name="Ivanova N."/>
            <person name="Mikhailova N."/>
            <person name="Held B."/>
            <person name="Detter J.C."/>
            <person name="Tapia R."/>
            <person name="Han C."/>
            <person name="Land M."/>
            <person name="Hauser L."/>
            <person name="Markowitz V."/>
            <person name="Cheng J.-F."/>
            <person name="Hugenholtz P."/>
            <person name="Woyke T."/>
            <person name="Wu D."/>
            <person name="Tindall B."/>
            <person name="Brambilla E."/>
            <person name="Klenk H.-P."/>
            <person name="Eisen J.A."/>
        </authorList>
    </citation>
    <scope>NUCLEOTIDE SEQUENCE [LARGE SCALE GENOMIC DNA]</scope>
    <source>
        <strain evidence="4">DSM 18603</strain>
    </source>
</reference>
<dbReference type="OrthoDB" id="9807157at2"/>
<dbReference type="SUPFAM" id="SSF53383">
    <property type="entry name" value="PLP-dependent transferases"/>
    <property type="match status" value="1"/>
</dbReference>
<keyword evidence="2" id="KW-0808">Transferase</keyword>
<dbReference type="eggNOG" id="COG0156">
    <property type="taxonomic scope" value="Bacteria"/>
</dbReference>
<gene>
    <name evidence="4" type="ORF">Mucpa_6874</name>
</gene>
<dbReference type="GO" id="GO:0008483">
    <property type="term" value="F:transaminase activity"/>
    <property type="evidence" value="ECO:0007669"/>
    <property type="project" value="UniProtKB-KW"/>
</dbReference>
<name>H1Y3X8_9SPHI</name>
<dbReference type="CDD" id="cd06454">
    <property type="entry name" value="KBL_like"/>
    <property type="match status" value="1"/>
</dbReference>
<evidence type="ECO:0000259" key="3">
    <source>
        <dbReference type="Pfam" id="PF00155"/>
    </source>
</evidence>
<dbReference type="EMBL" id="CM001403">
    <property type="protein sequence ID" value="EHQ30923.1"/>
    <property type="molecule type" value="Genomic_DNA"/>
</dbReference>